<evidence type="ECO:0000313" key="2">
    <source>
        <dbReference type="Proteomes" id="UP000031278"/>
    </source>
</evidence>
<name>A0A0B9G090_9GAMM</name>
<dbReference type="Proteomes" id="UP000031278">
    <property type="component" value="Unassembled WGS sequence"/>
</dbReference>
<proteinExistence type="predicted"/>
<accession>A0A0B9G090</accession>
<dbReference type="AlphaFoldDB" id="A0A0B9G090"/>
<dbReference type="EMBL" id="JWLZ01000186">
    <property type="protein sequence ID" value="KHT62019.1"/>
    <property type="molecule type" value="Genomic_DNA"/>
</dbReference>
<gene>
    <name evidence="1" type="ORF">RJ45_19895</name>
</gene>
<organism evidence="1 2">
    <name type="scientific">Photobacterium gaetbulicola</name>
    <dbReference type="NCBI Taxonomy" id="1295392"/>
    <lineage>
        <taxon>Bacteria</taxon>
        <taxon>Pseudomonadati</taxon>
        <taxon>Pseudomonadota</taxon>
        <taxon>Gammaproteobacteria</taxon>
        <taxon>Vibrionales</taxon>
        <taxon>Vibrionaceae</taxon>
        <taxon>Photobacterium</taxon>
    </lineage>
</organism>
<reference evidence="1 2" key="1">
    <citation type="submission" date="2014-12" db="EMBL/GenBank/DDBJ databases">
        <title>Genome sequencing of Photobacterium gaetbulicola AD005a.</title>
        <authorList>
            <person name="Adrian T.G.S."/>
            <person name="Chan K.G."/>
        </authorList>
    </citation>
    <scope>NUCLEOTIDE SEQUENCE [LARGE SCALE GENOMIC DNA]</scope>
    <source>
        <strain evidence="1 2">AD005a</strain>
    </source>
</reference>
<evidence type="ECO:0000313" key="1">
    <source>
        <dbReference type="EMBL" id="KHT62019.1"/>
    </source>
</evidence>
<sequence length="398" mass="42878">MSQTETLDKSVGSSVNSAMDTLTAQWYNAMVTGLGLDPTQFQLYQGPNSMMSTSQDMWNVFNAVPPKSINNYYNPNQTNNFSSAYNLILEALVPASNSSFQSCMGDYYGKWSSYFESHDPAEWTAQGVSDLFNSWAMRNAPGKAGCVTGLTNIYINPVDIAVKKFASAGGKYAWNKTADQLKSALAGGAQKSFTLDSQTASSDVKHTWASGKTSVFFDIFSFGGGGKYDKLTTKTTSAGVKIDADFQKVTTFTAGPLAVNDPNDPILADFKAWYESSALAKAYTTKDNTVWNNQSSTTWDKAFGSDGFLQRLTSSLIVADGVTITMTSNASYDTSERTEIEAAAKAGIWPFFSVSGQGGTTTEVKFNDKGNFTITTKIALGNPQVLGVLQSPMSAIFS</sequence>
<protein>
    <submittedName>
        <fullName evidence="1">Uncharacterized protein</fullName>
    </submittedName>
</protein>
<comment type="caution">
    <text evidence="1">The sequence shown here is derived from an EMBL/GenBank/DDBJ whole genome shotgun (WGS) entry which is preliminary data.</text>
</comment>
<dbReference type="RefSeq" id="WP_039466322.1">
    <property type="nucleotide sequence ID" value="NZ_JWLZ01000186.1"/>
</dbReference>